<comment type="caution">
    <text evidence="2">The sequence shown here is derived from an EMBL/GenBank/DDBJ whole genome shotgun (WGS) entry which is preliminary data.</text>
</comment>
<keyword evidence="3" id="KW-1185">Reference proteome</keyword>
<accession>A0AAI8YH42</accession>
<feature type="region of interest" description="Disordered" evidence="1">
    <location>
        <begin position="1"/>
        <end position="31"/>
    </location>
</feature>
<dbReference type="SUPFAM" id="SSF53335">
    <property type="entry name" value="S-adenosyl-L-methionine-dependent methyltransferases"/>
    <property type="match status" value="1"/>
</dbReference>
<evidence type="ECO:0000313" key="2">
    <source>
        <dbReference type="EMBL" id="CAJ2504397.1"/>
    </source>
</evidence>
<organism evidence="2 3">
    <name type="scientific">Anthostomella pinea</name>
    <dbReference type="NCBI Taxonomy" id="933095"/>
    <lineage>
        <taxon>Eukaryota</taxon>
        <taxon>Fungi</taxon>
        <taxon>Dikarya</taxon>
        <taxon>Ascomycota</taxon>
        <taxon>Pezizomycotina</taxon>
        <taxon>Sordariomycetes</taxon>
        <taxon>Xylariomycetidae</taxon>
        <taxon>Xylariales</taxon>
        <taxon>Xylariaceae</taxon>
        <taxon>Anthostomella</taxon>
    </lineage>
</organism>
<dbReference type="EMBL" id="CAUWAG010000006">
    <property type="protein sequence ID" value="CAJ2504397.1"/>
    <property type="molecule type" value="Genomic_DNA"/>
</dbReference>
<protein>
    <submittedName>
        <fullName evidence="2">Uu.00g117910.m01.CDS01</fullName>
    </submittedName>
</protein>
<sequence>MAPPHNAEEMHPIEHVNALDPGPNPQEKSRIPTGAAQIDWSGSSHEINGRQFQGYMPGAYSLPNNGDEQDRLDIQHALINLVLDGKLLAAPIQSPAYVLDIGAGTGIWCIEFAEQNPNSFVFGTDLSLTQPPPTTSNCVFILENSETAEWMFPCTLDYVHMRNVGPCFDDIRTVLRKAYMNCVDDSLEGTALQRWFRLVILGGQRQGRDFLKAKYHKQYLIETGFVGVEEKMRQLPGNPWAHDRKLKEVGRWARTAFMRTVESYQAFLEFAGLSARDR</sequence>
<dbReference type="Pfam" id="PF13489">
    <property type="entry name" value="Methyltransf_23"/>
    <property type="match status" value="1"/>
</dbReference>
<feature type="compositionally biased region" description="Basic and acidic residues" evidence="1">
    <location>
        <begin position="1"/>
        <end position="14"/>
    </location>
</feature>
<evidence type="ECO:0000256" key="1">
    <source>
        <dbReference type="SAM" id="MobiDB-lite"/>
    </source>
</evidence>
<dbReference type="Gene3D" id="3.40.50.150">
    <property type="entry name" value="Vaccinia Virus protein VP39"/>
    <property type="match status" value="1"/>
</dbReference>
<reference evidence="2" key="1">
    <citation type="submission" date="2023-10" db="EMBL/GenBank/DDBJ databases">
        <authorList>
            <person name="Hackl T."/>
        </authorList>
    </citation>
    <scope>NUCLEOTIDE SEQUENCE</scope>
</reference>
<name>A0AAI8YH42_9PEZI</name>
<dbReference type="Proteomes" id="UP001295740">
    <property type="component" value="Unassembled WGS sequence"/>
</dbReference>
<dbReference type="AlphaFoldDB" id="A0AAI8YH42"/>
<gene>
    <name evidence="2" type="ORF">KHLLAP_LOCUS4865</name>
</gene>
<proteinExistence type="predicted"/>
<dbReference type="InterPro" id="IPR029063">
    <property type="entry name" value="SAM-dependent_MTases_sf"/>
</dbReference>
<evidence type="ECO:0000313" key="3">
    <source>
        <dbReference type="Proteomes" id="UP001295740"/>
    </source>
</evidence>